<feature type="transmembrane region" description="Helical" evidence="9">
    <location>
        <begin position="382"/>
        <end position="406"/>
    </location>
</feature>
<dbReference type="GO" id="GO:0006506">
    <property type="term" value="P:GPI anchor biosynthetic process"/>
    <property type="evidence" value="ECO:0007669"/>
    <property type="project" value="UniProtKB-KW"/>
</dbReference>
<protein>
    <submittedName>
        <fullName evidence="10">GPI transamidase subunit PIG-U</fullName>
    </submittedName>
</protein>
<evidence type="ECO:0000256" key="4">
    <source>
        <dbReference type="ARBA" id="ARBA00022502"/>
    </source>
</evidence>
<dbReference type="GO" id="GO:0016255">
    <property type="term" value="P:attachment of GPI anchor to protein"/>
    <property type="evidence" value="ECO:0007669"/>
    <property type="project" value="InterPro"/>
</dbReference>
<name>A0AAD5RSD1_9PEZI</name>
<feature type="transmembrane region" description="Helical" evidence="9">
    <location>
        <begin position="12"/>
        <end position="29"/>
    </location>
</feature>
<comment type="pathway">
    <text evidence="2">Glycolipid biosynthesis; glycosylphosphatidylinositol-anchor biosynthesis.</text>
</comment>
<keyword evidence="8 9" id="KW-0472">Membrane</keyword>
<evidence type="ECO:0000313" key="10">
    <source>
        <dbReference type="EMBL" id="KAJ2903108.1"/>
    </source>
</evidence>
<dbReference type="AlphaFoldDB" id="A0AAD5RSD1"/>
<gene>
    <name evidence="10" type="ORF">MKZ38_010446</name>
</gene>
<feature type="transmembrane region" description="Helical" evidence="9">
    <location>
        <begin position="186"/>
        <end position="206"/>
    </location>
</feature>
<evidence type="ECO:0000256" key="3">
    <source>
        <dbReference type="ARBA" id="ARBA00010026"/>
    </source>
</evidence>
<comment type="caution">
    <text evidence="10">The sequence shown here is derived from an EMBL/GenBank/DDBJ whole genome shotgun (WGS) entry which is preliminary data.</text>
</comment>
<reference evidence="10" key="1">
    <citation type="submission" date="2022-07" db="EMBL/GenBank/DDBJ databases">
        <title>Draft genome sequence of Zalerion maritima ATCC 34329, a (micro)plastics degrading marine fungus.</title>
        <authorList>
            <person name="Paco A."/>
            <person name="Goncalves M.F.M."/>
            <person name="Rocha-Santos T.A.P."/>
            <person name="Alves A."/>
        </authorList>
    </citation>
    <scope>NUCLEOTIDE SEQUENCE</scope>
    <source>
        <strain evidence="10">ATCC 34329</strain>
    </source>
</reference>
<dbReference type="PANTHER" id="PTHR13121">
    <property type="entry name" value="GPI TRANSAMIDASE COMPONENT PIG-U"/>
    <property type="match status" value="1"/>
</dbReference>
<organism evidence="10 11">
    <name type="scientific">Zalerion maritima</name>
    <dbReference type="NCBI Taxonomy" id="339359"/>
    <lineage>
        <taxon>Eukaryota</taxon>
        <taxon>Fungi</taxon>
        <taxon>Dikarya</taxon>
        <taxon>Ascomycota</taxon>
        <taxon>Pezizomycotina</taxon>
        <taxon>Sordariomycetes</taxon>
        <taxon>Lulworthiomycetidae</taxon>
        <taxon>Lulworthiales</taxon>
        <taxon>Lulworthiaceae</taxon>
        <taxon>Zalerion</taxon>
    </lineage>
</organism>
<keyword evidence="5 9" id="KW-0812">Transmembrane</keyword>
<feature type="transmembrane region" description="Helical" evidence="9">
    <location>
        <begin position="133"/>
        <end position="151"/>
    </location>
</feature>
<evidence type="ECO:0000256" key="2">
    <source>
        <dbReference type="ARBA" id="ARBA00004687"/>
    </source>
</evidence>
<keyword evidence="6" id="KW-0256">Endoplasmic reticulum</keyword>
<accession>A0AAD5RSD1</accession>
<keyword evidence="7 9" id="KW-1133">Transmembrane helix</keyword>
<keyword evidence="11" id="KW-1185">Reference proteome</keyword>
<evidence type="ECO:0000313" key="11">
    <source>
        <dbReference type="Proteomes" id="UP001201980"/>
    </source>
</evidence>
<feature type="transmembrane region" description="Helical" evidence="9">
    <location>
        <begin position="227"/>
        <end position="250"/>
    </location>
</feature>
<dbReference type="InterPro" id="IPR009600">
    <property type="entry name" value="PIG-U"/>
</dbReference>
<dbReference type="PANTHER" id="PTHR13121:SF0">
    <property type="entry name" value="PHOSPHATIDYLINOSITOL GLYCAN ANCHOR BIOSYNTHESIS CLASS U PROTEIN"/>
    <property type="match status" value="1"/>
</dbReference>
<keyword evidence="4" id="KW-0337">GPI-anchor biosynthesis</keyword>
<sequence>MNSQKHRFGQSAGIFLAAAVWRLALFTLFPDLPDLLTGRVEISTPVSSFKRLQEGLFLYNHNVSPYDGGVFHQAPLFLPLFSLLPSSQSYPIFTYLLYIAVDLLSADALIKIADSGEPGGAKLFKSPRREKRWSGRTVATVFLFNPLTIATCIGRPTSVFTTCAILHAIASAVSAKPFNAVVALSFASYLSMYPILLLPPLLLLCYDRQPGGKQTPGLQFAMKHAGIAVACLGFLFATSFLITGQSWEFFASTYGVQLTLSDLTPNVGLWWYFFIEMFDSFRSFFLAVFWLHLSAYVGGLTVRIRTQPLVVLTVLLGTFAIFKPYPSIADASLFLAMIPLFRHIFPLMRYSFLTGSTILYSSFLGPAFYHLWIYAGSGNANFFYAITLVWSLGLSLLVSDLTFAVLRDEWEVERPEMVGKDIRQI</sequence>
<feature type="transmembrane region" description="Helical" evidence="9">
    <location>
        <begin position="357"/>
        <end position="376"/>
    </location>
</feature>
<evidence type="ECO:0000256" key="7">
    <source>
        <dbReference type="ARBA" id="ARBA00022989"/>
    </source>
</evidence>
<evidence type="ECO:0000256" key="5">
    <source>
        <dbReference type="ARBA" id="ARBA00022692"/>
    </source>
</evidence>
<comment type="subcellular location">
    <subcellularLocation>
        <location evidence="1">Endoplasmic reticulum membrane</location>
        <topology evidence="1">Multi-pass membrane protein</topology>
    </subcellularLocation>
</comment>
<dbReference type="GO" id="GO:0042765">
    <property type="term" value="C:GPI-anchor transamidase complex"/>
    <property type="evidence" value="ECO:0007669"/>
    <property type="project" value="InterPro"/>
</dbReference>
<proteinExistence type="inferred from homology"/>
<comment type="similarity">
    <text evidence="3">Belongs to the PIGU family.</text>
</comment>
<dbReference type="Proteomes" id="UP001201980">
    <property type="component" value="Unassembled WGS sequence"/>
</dbReference>
<dbReference type="EMBL" id="JAKWBI020000091">
    <property type="protein sequence ID" value="KAJ2903108.1"/>
    <property type="molecule type" value="Genomic_DNA"/>
</dbReference>
<feature type="transmembrane region" description="Helical" evidence="9">
    <location>
        <begin position="270"/>
        <end position="292"/>
    </location>
</feature>
<evidence type="ECO:0000256" key="9">
    <source>
        <dbReference type="SAM" id="Phobius"/>
    </source>
</evidence>
<evidence type="ECO:0000256" key="1">
    <source>
        <dbReference type="ARBA" id="ARBA00004477"/>
    </source>
</evidence>
<dbReference type="Pfam" id="PF06728">
    <property type="entry name" value="PIG-U"/>
    <property type="match status" value="1"/>
</dbReference>
<feature type="transmembrane region" description="Helical" evidence="9">
    <location>
        <begin position="304"/>
        <end position="322"/>
    </location>
</feature>
<evidence type="ECO:0000256" key="8">
    <source>
        <dbReference type="ARBA" id="ARBA00023136"/>
    </source>
</evidence>
<evidence type="ECO:0000256" key="6">
    <source>
        <dbReference type="ARBA" id="ARBA00022824"/>
    </source>
</evidence>